<evidence type="ECO:0000256" key="2">
    <source>
        <dbReference type="ARBA" id="ARBA00022630"/>
    </source>
</evidence>
<dbReference type="EMBL" id="PDNB01000051">
    <property type="protein sequence ID" value="PGH12966.1"/>
    <property type="molecule type" value="Genomic_DNA"/>
</dbReference>
<dbReference type="GO" id="GO:0050661">
    <property type="term" value="F:NADP binding"/>
    <property type="evidence" value="ECO:0007669"/>
    <property type="project" value="InterPro"/>
</dbReference>
<evidence type="ECO:0000313" key="5">
    <source>
        <dbReference type="EMBL" id="PGH12966.1"/>
    </source>
</evidence>
<sequence>MERLDCAVVGAGWYGLGAAKQYHCIRPKDSLAIFESEASLGGTWADHRLYPLLKSNNLFGTYEYPDFPMDSATFGVKKDEHIPGGVINAYLKAYSAKFGITELIRLQIKVVLAEHQDTPEGGWVLTVMDSKQGESKIFARKLIIATGLTSEAFLPHFEGQETFGGPIFHSKDFLQHTDTLKTAKSVTVFGATKSGWDAVYAYAKSDVKVNWIIRSKGHGPCWMTPSYVTPLKKWIEKLANTRFLTWFSPCIFGEADGFSGIRKFLHETAIGRAIVNIYWMVLSRDNTALNGFDKHPEVSKLRPWTAAMFTATSFSILNYDTDFYDLVKKGDKISIHIDDIDHLSPGKVHLADGTELKSEAFLAVTGWKHVPPIKFLPEGVDKELGIPHSLSDNAPAKDLANQQDLIERADKEILNRFPRLKDQPLWNRNYVPLTSQKGIDSKDEVTPCTPLTPYMLHRFTVPPSERFLRPRDVAFVGMVANFSNVITAHLQGLWISAYFSGLLVDDPAKAVGDEPAMQKLRYQTLLHNRFGKWRYPTDWGTKAPNFIFDAVPYLDLLQRDLGIKTRRKKGFWAEIWEPYGPEDYRNVNDEWLGEFEDAKPVIF</sequence>
<dbReference type="Proteomes" id="UP000223968">
    <property type="component" value="Unassembled WGS sequence"/>
</dbReference>
<dbReference type="GO" id="GO:0050660">
    <property type="term" value="F:flavin adenine dinucleotide binding"/>
    <property type="evidence" value="ECO:0007669"/>
    <property type="project" value="InterPro"/>
</dbReference>
<dbReference type="OrthoDB" id="2915840at2759"/>
<dbReference type="Gene3D" id="3.50.50.60">
    <property type="entry name" value="FAD/NAD(P)-binding domain"/>
    <property type="match status" value="1"/>
</dbReference>
<dbReference type="InterPro" id="IPR020946">
    <property type="entry name" value="Flavin_mOase-like"/>
</dbReference>
<dbReference type="Pfam" id="PF00743">
    <property type="entry name" value="FMO-like"/>
    <property type="match status" value="1"/>
</dbReference>
<keyword evidence="6" id="KW-1185">Reference proteome</keyword>
<keyword evidence="4" id="KW-0560">Oxidoreductase</keyword>
<dbReference type="SUPFAM" id="SSF51905">
    <property type="entry name" value="FAD/NAD(P)-binding domain"/>
    <property type="match status" value="2"/>
</dbReference>
<protein>
    <submittedName>
        <fullName evidence="5">Uncharacterized protein</fullName>
    </submittedName>
</protein>
<name>A0A2B7XUS6_9EURO</name>
<evidence type="ECO:0000256" key="4">
    <source>
        <dbReference type="ARBA" id="ARBA00023002"/>
    </source>
</evidence>
<keyword evidence="2" id="KW-0285">Flavoprotein</keyword>
<dbReference type="PANTHER" id="PTHR23023">
    <property type="entry name" value="DIMETHYLANILINE MONOOXYGENASE"/>
    <property type="match status" value="1"/>
</dbReference>
<organism evidence="5 6">
    <name type="scientific">Helicocarpus griseus UAMH5409</name>
    <dbReference type="NCBI Taxonomy" id="1447875"/>
    <lineage>
        <taxon>Eukaryota</taxon>
        <taxon>Fungi</taxon>
        <taxon>Dikarya</taxon>
        <taxon>Ascomycota</taxon>
        <taxon>Pezizomycotina</taxon>
        <taxon>Eurotiomycetes</taxon>
        <taxon>Eurotiomycetidae</taxon>
        <taxon>Onygenales</taxon>
        <taxon>Ajellomycetaceae</taxon>
        <taxon>Helicocarpus</taxon>
    </lineage>
</organism>
<comment type="caution">
    <text evidence="5">The sequence shown here is derived from an EMBL/GenBank/DDBJ whole genome shotgun (WGS) entry which is preliminary data.</text>
</comment>
<keyword evidence="3" id="KW-0274">FAD</keyword>
<gene>
    <name evidence="5" type="ORF">AJ79_03939</name>
</gene>
<comment type="similarity">
    <text evidence="1">Belongs to the FMO family.</text>
</comment>
<evidence type="ECO:0000256" key="1">
    <source>
        <dbReference type="ARBA" id="ARBA00009183"/>
    </source>
</evidence>
<dbReference type="AlphaFoldDB" id="A0A2B7XUS6"/>
<evidence type="ECO:0000313" key="6">
    <source>
        <dbReference type="Proteomes" id="UP000223968"/>
    </source>
</evidence>
<evidence type="ECO:0000256" key="3">
    <source>
        <dbReference type="ARBA" id="ARBA00022827"/>
    </source>
</evidence>
<dbReference type="GO" id="GO:0004499">
    <property type="term" value="F:N,N-dimethylaniline monooxygenase activity"/>
    <property type="evidence" value="ECO:0007669"/>
    <property type="project" value="InterPro"/>
</dbReference>
<reference evidence="5 6" key="1">
    <citation type="submission" date="2017-10" db="EMBL/GenBank/DDBJ databases">
        <title>Comparative genomics in systemic dimorphic fungi from Ajellomycetaceae.</title>
        <authorList>
            <person name="Munoz J.F."/>
            <person name="Mcewen J.G."/>
            <person name="Clay O.K."/>
            <person name="Cuomo C.A."/>
        </authorList>
    </citation>
    <scope>NUCLEOTIDE SEQUENCE [LARGE SCALE GENOMIC DNA]</scope>
    <source>
        <strain evidence="5 6">UAMH5409</strain>
    </source>
</reference>
<dbReference type="InterPro" id="IPR036188">
    <property type="entry name" value="FAD/NAD-bd_sf"/>
</dbReference>
<proteinExistence type="inferred from homology"/>
<accession>A0A2B7XUS6</accession>
<dbReference type="InterPro" id="IPR050346">
    <property type="entry name" value="FMO-like"/>
</dbReference>